<feature type="compositionally biased region" description="Low complexity" evidence="1">
    <location>
        <begin position="52"/>
        <end position="67"/>
    </location>
</feature>
<dbReference type="Proteomes" id="UP000053259">
    <property type="component" value="Unassembled WGS sequence"/>
</dbReference>
<keyword evidence="3" id="KW-1185">Reference proteome</keyword>
<sequence length="144" mass="15519">MAERPSLGRDDSYNRVTVSSNLKSQIMSMIADSSESLPLGVVSESDEDEESTAATTNTKETTKSASNLSTQEPLNASDMVTPTPEKPNPLEQIPTETMGTTASRTTTASLTQSNDNNSRPGLDKRQSTMKRISGVFKKSTSKNQ</sequence>
<feature type="region of interest" description="Disordered" evidence="1">
    <location>
        <begin position="33"/>
        <end position="144"/>
    </location>
</feature>
<dbReference type="GeneID" id="27315707"/>
<evidence type="ECO:0000313" key="2">
    <source>
        <dbReference type="EMBL" id="KIW00752.1"/>
    </source>
</evidence>
<dbReference type="RefSeq" id="XP_016210620.1">
    <property type="nucleotide sequence ID" value="XM_016361541.1"/>
</dbReference>
<reference evidence="2 3" key="1">
    <citation type="submission" date="2015-01" db="EMBL/GenBank/DDBJ databases">
        <title>The Genome Sequence of Ochroconis gallopava CBS43764.</title>
        <authorList>
            <consortium name="The Broad Institute Genomics Platform"/>
            <person name="Cuomo C."/>
            <person name="de Hoog S."/>
            <person name="Gorbushina A."/>
            <person name="Stielow B."/>
            <person name="Teixiera M."/>
            <person name="Abouelleil A."/>
            <person name="Chapman S.B."/>
            <person name="Priest M."/>
            <person name="Young S.K."/>
            <person name="Wortman J."/>
            <person name="Nusbaum C."/>
            <person name="Birren B."/>
        </authorList>
    </citation>
    <scope>NUCLEOTIDE SEQUENCE [LARGE SCALE GENOMIC DNA]</scope>
    <source>
        <strain evidence="2 3">CBS 43764</strain>
    </source>
</reference>
<dbReference type="RefSeq" id="XP_016210621.1">
    <property type="nucleotide sequence ID" value="XM_016361542.1"/>
</dbReference>
<dbReference type="EMBL" id="KN847560">
    <property type="protein sequence ID" value="KIW00751.1"/>
    <property type="molecule type" value="Genomic_DNA"/>
</dbReference>
<dbReference type="VEuPathDB" id="FungiDB:PV09_07734"/>
<feature type="compositionally biased region" description="Low complexity" evidence="1">
    <location>
        <begin position="95"/>
        <end position="111"/>
    </location>
</feature>
<dbReference type="EMBL" id="KN847560">
    <property type="protein sequence ID" value="KIW00752.1"/>
    <property type="molecule type" value="Genomic_DNA"/>
</dbReference>
<evidence type="ECO:0000256" key="1">
    <source>
        <dbReference type="SAM" id="MobiDB-lite"/>
    </source>
</evidence>
<dbReference type="AlphaFoldDB" id="A0A0D1YIQ5"/>
<gene>
    <name evidence="2" type="ORF">PV09_07734</name>
</gene>
<protein>
    <submittedName>
        <fullName evidence="2">Uncharacterized protein</fullName>
    </submittedName>
</protein>
<dbReference type="HOGENOM" id="CLU_1797929_0_0_1"/>
<organism evidence="2 3">
    <name type="scientific">Verruconis gallopava</name>
    <dbReference type="NCBI Taxonomy" id="253628"/>
    <lineage>
        <taxon>Eukaryota</taxon>
        <taxon>Fungi</taxon>
        <taxon>Dikarya</taxon>
        <taxon>Ascomycota</taxon>
        <taxon>Pezizomycotina</taxon>
        <taxon>Dothideomycetes</taxon>
        <taxon>Pleosporomycetidae</taxon>
        <taxon>Venturiales</taxon>
        <taxon>Sympoventuriaceae</taxon>
        <taxon>Verruconis</taxon>
    </lineage>
</organism>
<feature type="compositionally biased region" description="Polar residues" evidence="1">
    <location>
        <begin position="68"/>
        <end position="80"/>
    </location>
</feature>
<proteinExistence type="predicted"/>
<evidence type="ECO:0000313" key="3">
    <source>
        <dbReference type="Proteomes" id="UP000053259"/>
    </source>
</evidence>
<name>A0A0D1YIQ5_9PEZI</name>
<accession>A0A0D1YIQ5</accession>